<gene>
    <name evidence="2" type="ORF">BC781_102125</name>
</gene>
<keyword evidence="3" id="KW-1185">Reference proteome</keyword>
<proteinExistence type="predicted"/>
<evidence type="ECO:0000256" key="1">
    <source>
        <dbReference type="SAM" id="Phobius"/>
    </source>
</evidence>
<evidence type="ECO:0000313" key="3">
    <source>
        <dbReference type="Proteomes" id="UP000245535"/>
    </source>
</evidence>
<evidence type="ECO:0000313" key="2">
    <source>
        <dbReference type="EMBL" id="PWJ42582.1"/>
    </source>
</evidence>
<protein>
    <submittedName>
        <fullName evidence="2">Uncharacterized protein</fullName>
    </submittedName>
</protein>
<comment type="caution">
    <text evidence="2">The sequence shown here is derived from an EMBL/GenBank/DDBJ whole genome shotgun (WGS) entry which is preliminary data.</text>
</comment>
<feature type="transmembrane region" description="Helical" evidence="1">
    <location>
        <begin position="62"/>
        <end position="80"/>
    </location>
</feature>
<keyword evidence="1" id="KW-0812">Transmembrane</keyword>
<accession>A0A315ZBA8</accession>
<keyword evidence="1" id="KW-0472">Membrane</keyword>
<sequence length="167" mass="19036">MKKALLIGVASLCFQIDLLLELETVFASPTITFSIALIIAIASFGAGVLMKLVKKFERMLHCFAYSFSSFLAIGCAVFILDYEGELTHERAEDIIQHIETFHHEKGEYPHKLKYCLEEVPSTALGGILIRGKYLYTRLGNHFNLDYVDSYGEVITYDSESHMWIHRH</sequence>
<name>A0A315ZBA8_SEDFL</name>
<dbReference type="EMBL" id="QGDO01000002">
    <property type="protein sequence ID" value="PWJ42582.1"/>
    <property type="molecule type" value="Genomic_DNA"/>
</dbReference>
<reference evidence="2 3" key="1">
    <citation type="submission" date="2018-03" db="EMBL/GenBank/DDBJ databases">
        <title>Genomic Encyclopedia of Archaeal and Bacterial Type Strains, Phase II (KMG-II): from individual species to whole genera.</title>
        <authorList>
            <person name="Goeker M."/>
        </authorList>
    </citation>
    <scope>NUCLEOTIDE SEQUENCE [LARGE SCALE GENOMIC DNA]</scope>
    <source>
        <strain evidence="2 3">DSM 28229</strain>
    </source>
</reference>
<organism evidence="2 3">
    <name type="scientific">Sediminitomix flava</name>
    <dbReference type="NCBI Taxonomy" id="379075"/>
    <lineage>
        <taxon>Bacteria</taxon>
        <taxon>Pseudomonadati</taxon>
        <taxon>Bacteroidota</taxon>
        <taxon>Cytophagia</taxon>
        <taxon>Cytophagales</taxon>
        <taxon>Flammeovirgaceae</taxon>
        <taxon>Sediminitomix</taxon>
    </lineage>
</organism>
<feature type="transmembrane region" description="Helical" evidence="1">
    <location>
        <begin position="31"/>
        <end position="50"/>
    </location>
</feature>
<dbReference type="Proteomes" id="UP000245535">
    <property type="component" value="Unassembled WGS sequence"/>
</dbReference>
<keyword evidence="1" id="KW-1133">Transmembrane helix</keyword>
<dbReference type="AlphaFoldDB" id="A0A315ZBA8"/>
<dbReference type="RefSeq" id="WP_109616721.1">
    <property type="nucleotide sequence ID" value="NZ_QGDO01000002.1"/>
</dbReference>